<organism evidence="3 4">
    <name type="scientific">Xenopus laevis</name>
    <name type="common">African clawed frog</name>
    <dbReference type="NCBI Taxonomy" id="8355"/>
    <lineage>
        <taxon>Eukaryota</taxon>
        <taxon>Metazoa</taxon>
        <taxon>Chordata</taxon>
        <taxon>Craniata</taxon>
        <taxon>Vertebrata</taxon>
        <taxon>Euteleostomi</taxon>
        <taxon>Amphibia</taxon>
        <taxon>Batrachia</taxon>
        <taxon>Anura</taxon>
        <taxon>Pipoidea</taxon>
        <taxon>Pipidae</taxon>
        <taxon>Xenopodinae</taxon>
        <taxon>Xenopus</taxon>
        <taxon>Xenopus</taxon>
    </lineage>
</organism>
<dbReference type="Proteomes" id="UP000186698">
    <property type="component" value="Chromosome 6L"/>
</dbReference>
<dbReference type="AlphaFoldDB" id="A0A8J1KYD3"/>
<keyword evidence="2" id="KW-0812">Transmembrane</keyword>
<evidence type="ECO:0000256" key="2">
    <source>
        <dbReference type="SAM" id="Phobius"/>
    </source>
</evidence>
<sequence>MNSNFSIIWIILFGLYHLFYPSTSAFEIKGLAESKVNEETLHEPRIQWKRSVNETEDDLYRTFITLIPIVTTLSMLTFSVLSIIVWLVYVKIKQRKKVVHDVENPPEAAQPEETSPERPNSFRRLCKKMKQKITKHKPDIDIENPPETVPLQQTTSAKSRVSSALKKCKRKKQKKEVADAKEPPMTAELKYKAKAAEDVIRSVVGKCKPKKIKETIDNIETPSEAAQPEENTKTAKRVLRSMRIKKIKNIEEGEGSLKKLKGIKSKSSTAQNLNVVIEIPEDSEIVIETPKYSETVIEIPEDSETVIEIPEVSETVIEIPEDSETVIEIPEDSETEKQISEEKTIQPTGNICGDEEDELLLQMELLLLSMKCLHQSAEPNSEKQLVHVERSEDTCGDEELLFEAEFFLLLILMLIYNSAKTEREVELVTEYADKKDEPSLQEKEKTPQQVCKLYRSKKIIATAKACKMYEPGKRSLRKAKVCKLYGPGKTIQRKGRGLKFHKPEKKDTE</sequence>
<keyword evidence="2" id="KW-0472">Membrane</keyword>
<feature type="compositionally biased region" description="Polar residues" evidence="1">
    <location>
        <begin position="150"/>
        <end position="162"/>
    </location>
</feature>
<accession>A0A8J1KYD3</accession>
<feature type="transmembrane region" description="Helical" evidence="2">
    <location>
        <begin position="63"/>
        <end position="89"/>
    </location>
</feature>
<protein>
    <submittedName>
        <fullName evidence="4">Uncharacterized protein LOC108719205</fullName>
    </submittedName>
</protein>
<feature type="compositionally biased region" description="Basic residues" evidence="1">
    <location>
        <begin position="124"/>
        <end position="135"/>
    </location>
</feature>
<feature type="region of interest" description="Disordered" evidence="1">
    <location>
        <begin position="490"/>
        <end position="509"/>
    </location>
</feature>
<gene>
    <name evidence="4" type="primary">LOC108719205</name>
</gene>
<keyword evidence="2" id="KW-1133">Transmembrane helix</keyword>
<feature type="compositionally biased region" description="Basic residues" evidence="1">
    <location>
        <begin position="491"/>
        <end position="503"/>
    </location>
</feature>
<evidence type="ECO:0000313" key="4">
    <source>
        <dbReference type="RefSeq" id="XP_041422317.1"/>
    </source>
</evidence>
<feature type="region of interest" description="Disordered" evidence="1">
    <location>
        <begin position="100"/>
        <end position="181"/>
    </location>
</feature>
<name>A0A8J1KYD3_XENLA</name>
<evidence type="ECO:0000313" key="3">
    <source>
        <dbReference type="Proteomes" id="UP000186698"/>
    </source>
</evidence>
<dbReference type="KEGG" id="xla:108719205"/>
<dbReference type="GeneID" id="108719205"/>
<reference evidence="4" key="1">
    <citation type="submission" date="2025-08" db="UniProtKB">
        <authorList>
            <consortium name="RefSeq"/>
        </authorList>
    </citation>
    <scope>IDENTIFICATION</scope>
    <source>
        <strain evidence="4">J_2021</strain>
        <tissue evidence="4">Erythrocytes</tissue>
    </source>
</reference>
<feature type="transmembrane region" description="Helical" evidence="2">
    <location>
        <begin position="7"/>
        <end position="26"/>
    </location>
</feature>
<dbReference type="RefSeq" id="XP_041422317.1">
    <property type="nucleotide sequence ID" value="XM_041566383.1"/>
</dbReference>
<proteinExistence type="predicted"/>
<evidence type="ECO:0000256" key="1">
    <source>
        <dbReference type="SAM" id="MobiDB-lite"/>
    </source>
</evidence>
<keyword evidence="3" id="KW-1185">Reference proteome</keyword>